<comment type="cofactor">
    <cofactor evidence="1">
        <name>FMN</name>
        <dbReference type="ChEBI" id="CHEBI:58210"/>
    </cofactor>
</comment>
<accession>A0AAW7Z954</accession>
<organism evidence="12 13">
    <name type="scientific">Desulforamulus aquiferis</name>
    <dbReference type="NCBI Taxonomy" id="1397668"/>
    <lineage>
        <taxon>Bacteria</taxon>
        <taxon>Bacillati</taxon>
        <taxon>Bacillota</taxon>
        <taxon>Clostridia</taxon>
        <taxon>Eubacteriales</taxon>
        <taxon>Peptococcaceae</taxon>
        <taxon>Desulforamulus</taxon>
    </lineage>
</organism>
<evidence type="ECO:0000259" key="10">
    <source>
        <dbReference type="Pfam" id="PF00724"/>
    </source>
</evidence>
<dbReference type="Pfam" id="PF07992">
    <property type="entry name" value="Pyr_redox_2"/>
    <property type="match status" value="1"/>
</dbReference>
<evidence type="ECO:0000256" key="5">
    <source>
        <dbReference type="ARBA" id="ARBA00022643"/>
    </source>
</evidence>
<evidence type="ECO:0000313" key="12">
    <source>
        <dbReference type="EMBL" id="MDO7785861.1"/>
    </source>
</evidence>
<evidence type="ECO:0000313" key="13">
    <source>
        <dbReference type="Proteomes" id="UP001172911"/>
    </source>
</evidence>
<dbReference type="Pfam" id="PF00724">
    <property type="entry name" value="Oxidored_FMN"/>
    <property type="match status" value="1"/>
</dbReference>
<evidence type="ECO:0000256" key="7">
    <source>
        <dbReference type="ARBA" id="ARBA00023002"/>
    </source>
</evidence>
<dbReference type="GO" id="GO:0010181">
    <property type="term" value="F:FMN binding"/>
    <property type="evidence" value="ECO:0007669"/>
    <property type="project" value="InterPro"/>
</dbReference>
<dbReference type="InterPro" id="IPR051793">
    <property type="entry name" value="NADH:flavin_oxidoreductase"/>
</dbReference>
<comment type="similarity">
    <text evidence="3">In the N-terminal section; belongs to the NADH:flavin oxidoreductase/NADH oxidase family.</text>
</comment>
<keyword evidence="9" id="KW-0411">Iron-sulfur</keyword>
<evidence type="ECO:0000259" key="11">
    <source>
        <dbReference type="Pfam" id="PF07992"/>
    </source>
</evidence>
<reference evidence="12" key="2">
    <citation type="submission" date="2023-03" db="EMBL/GenBank/DDBJ databases">
        <authorList>
            <person name="Zhang Z."/>
        </authorList>
    </citation>
    <scope>NUCLEOTIDE SEQUENCE</scope>
    <source>
        <strain evidence="12">DSA</strain>
    </source>
</reference>
<keyword evidence="7" id="KW-0560">Oxidoreductase</keyword>
<dbReference type="GO" id="GO:0046872">
    <property type="term" value="F:metal ion binding"/>
    <property type="evidence" value="ECO:0007669"/>
    <property type="project" value="UniProtKB-KW"/>
</dbReference>
<keyword evidence="6" id="KW-0479">Metal-binding</keyword>
<dbReference type="CDD" id="cd02803">
    <property type="entry name" value="OYE_like_FMN_family"/>
    <property type="match status" value="1"/>
</dbReference>
<proteinExistence type="inferred from homology"/>
<dbReference type="SUPFAM" id="SSF51905">
    <property type="entry name" value="FAD/NAD(P)-binding domain"/>
    <property type="match status" value="1"/>
</dbReference>
<evidence type="ECO:0000256" key="4">
    <source>
        <dbReference type="ARBA" id="ARBA00022630"/>
    </source>
</evidence>
<dbReference type="InterPro" id="IPR013785">
    <property type="entry name" value="Aldolase_TIM"/>
</dbReference>
<dbReference type="Gene3D" id="3.50.50.60">
    <property type="entry name" value="FAD/NAD(P)-binding domain"/>
    <property type="match status" value="1"/>
</dbReference>
<dbReference type="PANTHER" id="PTHR42917:SF2">
    <property type="entry name" value="2,4-DIENOYL-COA REDUCTASE [(2E)-ENOYL-COA-PRODUCING]"/>
    <property type="match status" value="1"/>
</dbReference>
<dbReference type="AlphaFoldDB" id="A0AAW7Z954"/>
<dbReference type="Gene3D" id="3.40.50.720">
    <property type="entry name" value="NAD(P)-binding Rossmann-like Domain"/>
    <property type="match status" value="1"/>
</dbReference>
<evidence type="ECO:0000256" key="6">
    <source>
        <dbReference type="ARBA" id="ARBA00022723"/>
    </source>
</evidence>
<dbReference type="Proteomes" id="UP001172911">
    <property type="component" value="Unassembled WGS sequence"/>
</dbReference>
<dbReference type="PANTHER" id="PTHR42917">
    <property type="entry name" value="2,4-DIENOYL-COA REDUCTASE"/>
    <property type="match status" value="1"/>
</dbReference>
<dbReference type="GO" id="GO:0016491">
    <property type="term" value="F:oxidoreductase activity"/>
    <property type="evidence" value="ECO:0007669"/>
    <property type="project" value="UniProtKB-KW"/>
</dbReference>
<dbReference type="InterPro" id="IPR023753">
    <property type="entry name" value="FAD/NAD-binding_dom"/>
</dbReference>
<sequence>MFANVLSKGKIGSLELRNRFIMPAMGSSHGESDGKVGQELIDYYAARSRGGFGLIITEFACIDLPGKALPGQLMIDSDEFIPGLTKLAEVIHKEGGKIVVQIQHSGRQTTSSITGVQPVAPSPIPCPVNRDLPKELSIEDTYQLIEKFGDAALRAKKAGYDGVEIHGAHGYLVAQFLSSYTNRRVDEFGGDLAGRMRFAIELIKNIKYKCGKDFPLIFRISGDERVEGGRKIDETVIISRALAEAGADAIHVSTGVYASMPWMVAPYNVQNGYLLNAAAAVKNAVNVPVIAVGRINDPTMAEEVVARGIADFVSLGRGSLADPEFPNKVAENRIHEISPCVACMTRCQGTPGIIPGDRGVSCMINPFTGHESTMKITQTGHPKSVVVVGGGPGGLEAAWVAAARGHKVTLLEKNNKLGGQFIPAAVPPGKHELARGIRYYIEMCKKYGVDIRLGIEANADQITTLNPDIVILATGAVPIEAQIPNEGIPIVQAVDVLSGKVMLGQNILIVGGGLVGLETCEHVLSQNRRAAIVEMQDSVGKDIHPSIKYFISKSLAENHVEILTNTKVESFKMDGAICTNQSGQIKLSGFDMVLLALGAKSYNPLEKDLEGKVKSLHVIGDAVKPRSAVVAIEEGARLALGL</sequence>
<feature type="domain" description="FAD/NAD(P)-binding" evidence="11">
    <location>
        <begin position="384"/>
        <end position="607"/>
    </location>
</feature>
<name>A0AAW7Z954_9FIRM</name>
<reference evidence="12" key="1">
    <citation type="journal article" date="2023" name="J. Hazard. Mater.">
        <title>Anaerobic biodegradation of pyrene and benzo[a]pyrene by a new sulfate-reducing Desulforamulus aquiferis strain DSA.</title>
        <authorList>
            <person name="Zhang Z."/>
            <person name="Sun J."/>
            <person name="Gong X."/>
            <person name="Wang C."/>
            <person name="Wang H."/>
        </authorList>
    </citation>
    <scope>NUCLEOTIDE SEQUENCE</scope>
    <source>
        <strain evidence="12">DSA</strain>
    </source>
</reference>
<keyword evidence="5" id="KW-0288">FMN</keyword>
<feature type="domain" description="NADH:flavin oxidoreductase/NADH oxidase N-terminal" evidence="10">
    <location>
        <begin position="10"/>
        <end position="334"/>
    </location>
</feature>
<dbReference type="EMBL" id="JARPTC010000002">
    <property type="protein sequence ID" value="MDO7785861.1"/>
    <property type="molecule type" value="Genomic_DNA"/>
</dbReference>
<dbReference type="PRINTS" id="PR00469">
    <property type="entry name" value="PNDRDTASEII"/>
</dbReference>
<comment type="caution">
    <text evidence="12">The sequence shown here is derived from an EMBL/GenBank/DDBJ whole genome shotgun (WGS) entry which is preliminary data.</text>
</comment>
<evidence type="ECO:0000256" key="2">
    <source>
        <dbReference type="ARBA" id="ARBA00001966"/>
    </source>
</evidence>
<dbReference type="InterPro" id="IPR001155">
    <property type="entry name" value="OxRdtase_FMN_N"/>
</dbReference>
<dbReference type="SUPFAM" id="SSF51395">
    <property type="entry name" value="FMN-linked oxidoreductases"/>
    <property type="match status" value="1"/>
</dbReference>
<keyword evidence="4" id="KW-0285">Flavoprotein</keyword>
<dbReference type="RefSeq" id="WP_304540522.1">
    <property type="nucleotide sequence ID" value="NZ_JARPTC010000002.1"/>
</dbReference>
<dbReference type="PRINTS" id="PR00368">
    <property type="entry name" value="FADPNR"/>
</dbReference>
<evidence type="ECO:0000256" key="8">
    <source>
        <dbReference type="ARBA" id="ARBA00023004"/>
    </source>
</evidence>
<comment type="cofactor">
    <cofactor evidence="2">
        <name>[4Fe-4S] cluster</name>
        <dbReference type="ChEBI" id="CHEBI:49883"/>
    </cofactor>
</comment>
<dbReference type="Gene3D" id="3.20.20.70">
    <property type="entry name" value="Aldolase class I"/>
    <property type="match status" value="1"/>
</dbReference>
<evidence type="ECO:0000256" key="3">
    <source>
        <dbReference type="ARBA" id="ARBA00011048"/>
    </source>
</evidence>
<keyword evidence="8" id="KW-0408">Iron</keyword>
<evidence type="ECO:0000256" key="1">
    <source>
        <dbReference type="ARBA" id="ARBA00001917"/>
    </source>
</evidence>
<keyword evidence="13" id="KW-1185">Reference proteome</keyword>
<gene>
    <name evidence="12" type="ORF">P6N53_01285</name>
</gene>
<protein>
    <submittedName>
        <fullName evidence="12">FAD-dependent oxidoreductase</fullName>
    </submittedName>
</protein>
<dbReference type="GO" id="GO:0051536">
    <property type="term" value="F:iron-sulfur cluster binding"/>
    <property type="evidence" value="ECO:0007669"/>
    <property type="project" value="UniProtKB-KW"/>
</dbReference>
<evidence type="ECO:0000256" key="9">
    <source>
        <dbReference type="ARBA" id="ARBA00023014"/>
    </source>
</evidence>
<dbReference type="InterPro" id="IPR036188">
    <property type="entry name" value="FAD/NAD-bd_sf"/>
</dbReference>